<dbReference type="InterPro" id="IPR012394">
    <property type="entry name" value="Aldehyde_DH_NAD(P)"/>
</dbReference>
<dbReference type="GO" id="GO:0004029">
    <property type="term" value="F:aldehyde dehydrogenase (NAD+) activity"/>
    <property type="evidence" value="ECO:0007669"/>
    <property type="project" value="TreeGrafter"/>
</dbReference>
<evidence type="ECO:0000256" key="1">
    <source>
        <dbReference type="ARBA" id="ARBA00009986"/>
    </source>
</evidence>
<feature type="domain" description="Aldehyde dehydrogenase" evidence="6">
    <location>
        <begin position="27"/>
        <end position="448"/>
    </location>
</feature>
<dbReference type="PIRSF" id="PIRSF036492">
    <property type="entry name" value="ALDH"/>
    <property type="match status" value="1"/>
</dbReference>
<comment type="caution">
    <text evidence="7">The sequence shown here is derived from an EMBL/GenBank/DDBJ whole genome shotgun (WGS) entry which is preliminary data.</text>
</comment>
<dbReference type="InterPro" id="IPR016161">
    <property type="entry name" value="Ald_DH/histidinol_DH"/>
</dbReference>
<evidence type="ECO:0000256" key="5">
    <source>
        <dbReference type="SAM" id="MobiDB-lite"/>
    </source>
</evidence>
<feature type="active site" evidence="4">
    <location>
        <position position="231"/>
    </location>
</feature>
<sequence>MDRQTVSKSASFAEKPAPSQPEIDPAQLVSSQRAYFESGATLDVNRRILALQRFYDAVRRHEPQLAKAMKEDLGKSAQETYMSEVGLVLSETKYQIAHLRSWSKPQLKAPSIINFPALSFDVPNPKGVVYVMSPWNYPVMLALEPLVGAVAAGNCVIVRPSDSAPHVGQALASLVAEAFDFRHVACVLGSHDIADALLAQPVDHVFFTGSKGVGAYVMEQAAKIHASVTLELGGQSPCIVCDDAHIKLAARRIVFGKFLNCGQTCVCPDYVMVARSAHDAFVAAVKDEIVRQFGENALDNPDWGKICKPRGYQRILGLVDPAKVVFGGQHDDAACRIAPIVMDNVQPADKVMSQEIFGPILPIMVFDSIDEAWSQIRSLPTPLAAYLFTHNQSIIDYYLKQLSFGSGCINDTIMQVSVSNIGFGGNKASGLGRYHGKFSFDTFTNYKAMLKKSCLIDLPMRYQPYNSLSNAVIRLLVR</sequence>
<dbReference type="Gene3D" id="3.40.605.10">
    <property type="entry name" value="Aldehyde Dehydrogenase, Chain A, domain 1"/>
    <property type="match status" value="1"/>
</dbReference>
<dbReference type="InterPro" id="IPR016160">
    <property type="entry name" value="Ald_DH_CS_CYS"/>
</dbReference>
<keyword evidence="8" id="KW-1185">Reference proteome</keyword>
<evidence type="ECO:0000259" key="6">
    <source>
        <dbReference type="Pfam" id="PF00171"/>
    </source>
</evidence>
<dbReference type="Gene3D" id="3.40.309.10">
    <property type="entry name" value="Aldehyde Dehydrogenase, Chain A, domain 2"/>
    <property type="match status" value="1"/>
</dbReference>
<dbReference type="EMBL" id="SRYE01000001">
    <property type="protein sequence ID" value="TGY63217.1"/>
    <property type="molecule type" value="Genomic_DNA"/>
</dbReference>
<evidence type="ECO:0000313" key="7">
    <source>
        <dbReference type="EMBL" id="TGY63217.1"/>
    </source>
</evidence>
<comment type="similarity">
    <text evidence="1 3">Belongs to the aldehyde dehydrogenase family.</text>
</comment>
<dbReference type="FunFam" id="3.40.309.10:FF:000003">
    <property type="entry name" value="Aldehyde dehydrogenase"/>
    <property type="match status" value="1"/>
</dbReference>
<feature type="active site" evidence="4">
    <location>
        <position position="265"/>
    </location>
</feature>
<reference evidence="7 8" key="1">
    <citation type="submission" date="2019-04" db="EMBL/GenBank/DDBJ databases">
        <title>Microbes associate with the intestines of laboratory mice.</title>
        <authorList>
            <person name="Navarre W."/>
            <person name="Wong E."/>
            <person name="Huang K."/>
            <person name="Tropini C."/>
            <person name="Ng K."/>
            <person name="Yu B."/>
        </authorList>
    </citation>
    <scope>NUCLEOTIDE SEQUENCE [LARGE SCALE GENOMIC DNA]</scope>
    <source>
        <strain evidence="7 8">NM07_P-09</strain>
    </source>
</reference>
<evidence type="ECO:0000256" key="4">
    <source>
        <dbReference type="PIRSR" id="PIRSR036492-1"/>
    </source>
</evidence>
<dbReference type="PANTHER" id="PTHR43570:SF16">
    <property type="entry name" value="ALDEHYDE DEHYDROGENASE TYPE III, ISOFORM Q"/>
    <property type="match status" value="1"/>
</dbReference>
<dbReference type="Proteomes" id="UP000310263">
    <property type="component" value="Unassembled WGS sequence"/>
</dbReference>
<dbReference type="AlphaFoldDB" id="A0A4S2F484"/>
<dbReference type="PROSITE" id="PS00070">
    <property type="entry name" value="ALDEHYDE_DEHYDR_CYS"/>
    <property type="match status" value="1"/>
</dbReference>
<dbReference type="GO" id="GO:0005737">
    <property type="term" value="C:cytoplasm"/>
    <property type="evidence" value="ECO:0007669"/>
    <property type="project" value="TreeGrafter"/>
</dbReference>
<dbReference type="Pfam" id="PF00171">
    <property type="entry name" value="Aldedh"/>
    <property type="match status" value="1"/>
</dbReference>
<dbReference type="InterPro" id="IPR016162">
    <property type="entry name" value="Ald_DH_N"/>
</dbReference>
<dbReference type="InterPro" id="IPR016163">
    <property type="entry name" value="Ald_DH_C"/>
</dbReference>
<evidence type="ECO:0000256" key="2">
    <source>
        <dbReference type="ARBA" id="ARBA00023002"/>
    </source>
</evidence>
<feature type="compositionally biased region" description="Polar residues" evidence="5">
    <location>
        <begin position="1"/>
        <end position="10"/>
    </location>
</feature>
<gene>
    <name evidence="7" type="ORF">E5334_01565</name>
</gene>
<dbReference type="GO" id="GO:0006081">
    <property type="term" value="P:aldehyde metabolic process"/>
    <property type="evidence" value="ECO:0007669"/>
    <property type="project" value="InterPro"/>
</dbReference>
<dbReference type="SUPFAM" id="SSF53720">
    <property type="entry name" value="ALDH-like"/>
    <property type="match status" value="1"/>
</dbReference>
<dbReference type="PANTHER" id="PTHR43570">
    <property type="entry name" value="ALDEHYDE DEHYDROGENASE"/>
    <property type="match status" value="1"/>
</dbReference>
<feature type="region of interest" description="Disordered" evidence="5">
    <location>
        <begin position="1"/>
        <end position="23"/>
    </location>
</feature>
<keyword evidence="2 3" id="KW-0560">Oxidoreductase</keyword>
<organism evidence="7 8">
    <name type="scientific">Muricaecibacterium torontonense</name>
    <dbReference type="NCBI Taxonomy" id="3032871"/>
    <lineage>
        <taxon>Bacteria</taxon>
        <taxon>Bacillati</taxon>
        <taxon>Actinomycetota</taxon>
        <taxon>Coriobacteriia</taxon>
        <taxon>Coriobacteriales</taxon>
        <taxon>Atopobiaceae</taxon>
        <taxon>Muricaecibacterium</taxon>
    </lineage>
</organism>
<evidence type="ECO:0000256" key="3">
    <source>
        <dbReference type="PIRNR" id="PIRNR036492"/>
    </source>
</evidence>
<dbReference type="OrthoDB" id="6882680at2"/>
<evidence type="ECO:0000313" key="8">
    <source>
        <dbReference type="Proteomes" id="UP000310263"/>
    </source>
</evidence>
<proteinExistence type="inferred from homology"/>
<dbReference type="RefSeq" id="WP_136011844.1">
    <property type="nucleotide sequence ID" value="NZ_SRYE01000001.1"/>
</dbReference>
<accession>A0A4S2F484</accession>
<dbReference type="InterPro" id="IPR015590">
    <property type="entry name" value="Aldehyde_DH_dom"/>
</dbReference>
<protein>
    <recommendedName>
        <fullName evidence="3">Aldehyde dehydrogenase</fullName>
    </recommendedName>
</protein>
<name>A0A4S2F484_9ACTN</name>